<dbReference type="AlphaFoldDB" id="A0A978V0H1"/>
<dbReference type="Gene3D" id="1.25.40.10">
    <property type="entry name" value="Tetratricopeptide repeat domain"/>
    <property type="match status" value="1"/>
</dbReference>
<proteinExistence type="predicted"/>
<feature type="compositionally biased region" description="Polar residues" evidence="1">
    <location>
        <begin position="48"/>
        <end position="57"/>
    </location>
</feature>
<evidence type="ECO:0000313" key="3">
    <source>
        <dbReference type="Proteomes" id="UP000813462"/>
    </source>
</evidence>
<dbReference type="SUPFAM" id="SSF48452">
    <property type="entry name" value="TPR-like"/>
    <property type="match status" value="1"/>
</dbReference>
<dbReference type="Pfam" id="PF14559">
    <property type="entry name" value="TPR_19"/>
    <property type="match status" value="1"/>
</dbReference>
<accession>A0A978V0H1</accession>
<feature type="compositionally biased region" description="Low complexity" evidence="1">
    <location>
        <begin position="58"/>
        <end position="71"/>
    </location>
</feature>
<dbReference type="Proteomes" id="UP000813462">
    <property type="component" value="Unassembled WGS sequence"/>
</dbReference>
<evidence type="ECO:0000313" key="2">
    <source>
        <dbReference type="EMBL" id="KAH7520737.1"/>
    </source>
</evidence>
<dbReference type="EMBL" id="JAEACU010000008">
    <property type="protein sequence ID" value="KAH7520737.1"/>
    <property type="molecule type" value="Genomic_DNA"/>
</dbReference>
<comment type="caution">
    <text evidence="2">The sequence shown here is derived from an EMBL/GenBank/DDBJ whole genome shotgun (WGS) entry which is preliminary data.</text>
</comment>
<evidence type="ECO:0008006" key="4">
    <source>
        <dbReference type="Google" id="ProtNLM"/>
    </source>
</evidence>
<organism evidence="2 3">
    <name type="scientific">Ziziphus jujuba var. spinosa</name>
    <dbReference type="NCBI Taxonomy" id="714518"/>
    <lineage>
        <taxon>Eukaryota</taxon>
        <taxon>Viridiplantae</taxon>
        <taxon>Streptophyta</taxon>
        <taxon>Embryophyta</taxon>
        <taxon>Tracheophyta</taxon>
        <taxon>Spermatophyta</taxon>
        <taxon>Magnoliopsida</taxon>
        <taxon>eudicotyledons</taxon>
        <taxon>Gunneridae</taxon>
        <taxon>Pentapetalae</taxon>
        <taxon>rosids</taxon>
        <taxon>fabids</taxon>
        <taxon>Rosales</taxon>
        <taxon>Rhamnaceae</taxon>
        <taxon>Paliureae</taxon>
        <taxon>Ziziphus</taxon>
    </lineage>
</organism>
<sequence>MSSTTFSLSAQAHITTPSGHSYKLCCKSPNSSQTPKSISVRLKPNRPTKPSSLCTRFSHSPSSVSSNSDLSVTPQKNLQRILVEKFVGFVIGSVIFAGCFNVRGAIALPAPTSSYSNANLEEGRDKSEDEELYEKILEKEPRNVEALKVVLYGKMRRGKTKEAVRYVEKLIDMEPDEVEWRLLLALCYEIMGQLSTAKRLFKEILVERPLLVRALHGLALVMHKNHEGPAVFEMLNKALEVARHAKRVTEERNIKILIAQMHVVMGELEEALQKFQDLIDEDHRDFRPYLCQTHQNLDSDGLVIRMMLLFSGFNVLSSFEGIIYSLLDKKKEAAEQFETYRSLVPEEFPQRRFLDDVVLAAKTQPKEKFQKEFAAEFS</sequence>
<protein>
    <recommendedName>
        <fullName evidence="4">Protein SLOW GREEN 1, chloroplastic</fullName>
    </recommendedName>
</protein>
<feature type="compositionally biased region" description="Polar residues" evidence="1">
    <location>
        <begin position="28"/>
        <end position="37"/>
    </location>
</feature>
<evidence type="ECO:0000256" key="1">
    <source>
        <dbReference type="SAM" id="MobiDB-lite"/>
    </source>
</evidence>
<gene>
    <name evidence="2" type="ORF">FEM48_Zijuj08G0177100</name>
</gene>
<dbReference type="InterPro" id="IPR011990">
    <property type="entry name" value="TPR-like_helical_dom_sf"/>
</dbReference>
<reference evidence="2" key="1">
    <citation type="journal article" date="2021" name="Front. Plant Sci.">
        <title>Chromosome-Scale Genome Assembly for Chinese Sour Jujube and Insights Into Its Genome Evolution and Domestication Signature.</title>
        <authorList>
            <person name="Shen L.-Y."/>
            <person name="Luo H."/>
            <person name="Wang X.-L."/>
            <person name="Wang X.-M."/>
            <person name="Qiu X.-J."/>
            <person name="Liu H."/>
            <person name="Zhou S.-S."/>
            <person name="Jia K.-H."/>
            <person name="Nie S."/>
            <person name="Bao Y.-T."/>
            <person name="Zhang R.-G."/>
            <person name="Yun Q.-Z."/>
            <person name="Chai Y.-H."/>
            <person name="Lu J.-Y."/>
            <person name="Li Y."/>
            <person name="Zhao S.-W."/>
            <person name="Mao J.-F."/>
            <person name="Jia S.-G."/>
            <person name="Mao Y.-M."/>
        </authorList>
    </citation>
    <scope>NUCLEOTIDE SEQUENCE</scope>
    <source>
        <strain evidence="2">AT0</strain>
        <tissue evidence="2">Leaf</tissue>
    </source>
</reference>
<name>A0A978V0H1_ZIZJJ</name>
<feature type="region of interest" description="Disordered" evidence="1">
    <location>
        <begin position="28"/>
        <end position="71"/>
    </location>
</feature>